<evidence type="ECO:0000313" key="2">
    <source>
        <dbReference type="EMBL" id="MDI9239646.1"/>
    </source>
</evidence>
<dbReference type="EMBL" id="JASGBI010000001">
    <property type="protein sequence ID" value="MDI9239646.1"/>
    <property type="molecule type" value="Genomic_DNA"/>
</dbReference>
<feature type="signal peptide" evidence="1">
    <location>
        <begin position="1"/>
        <end position="23"/>
    </location>
</feature>
<comment type="caution">
    <text evidence="2">The sequence shown here is derived from an EMBL/GenBank/DDBJ whole genome shotgun (WGS) entry which is preliminary data.</text>
</comment>
<keyword evidence="3" id="KW-1185">Reference proteome</keyword>
<dbReference type="InterPro" id="IPR021381">
    <property type="entry name" value="DUF3011"/>
</dbReference>
<sequence>MRGWLASALLAALGVLGAPDAVAQESGGRFYGDRVLRCESKGGEPNLCPVDVRGGVRLLRTLSRSNCDEGKSWGVNASGVWVSEGCRADFVLGYGGSVGTGYGTKLLRCESRGNRWQHCPAETRAGVELVRQLSKNPCIRGQHWGADARGVWVSGGCRAEFRMMVDVANEAPRGEIVRCDSNDSLPRHCPADTRHGVRLFRQLSRSACVEGRSWGVDEGGIWVEEGCRAEFELGANGTAQEQSGG</sequence>
<organism evidence="2 3">
    <name type="scientific">Lysobacter stagni</name>
    <dbReference type="NCBI Taxonomy" id="3045172"/>
    <lineage>
        <taxon>Bacteria</taxon>
        <taxon>Pseudomonadati</taxon>
        <taxon>Pseudomonadota</taxon>
        <taxon>Gammaproteobacteria</taxon>
        <taxon>Lysobacterales</taxon>
        <taxon>Lysobacteraceae</taxon>
        <taxon>Lysobacter</taxon>
    </lineage>
</organism>
<dbReference type="Proteomes" id="UP001321580">
    <property type="component" value="Unassembled WGS sequence"/>
</dbReference>
<feature type="chain" id="PRO_5045880183" evidence="1">
    <location>
        <begin position="24"/>
        <end position="245"/>
    </location>
</feature>
<dbReference type="RefSeq" id="WP_283213019.1">
    <property type="nucleotide sequence ID" value="NZ_JASGBI010000001.1"/>
</dbReference>
<evidence type="ECO:0000256" key="1">
    <source>
        <dbReference type="SAM" id="SignalP"/>
    </source>
</evidence>
<gene>
    <name evidence="2" type="ORF">QLQ15_12100</name>
</gene>
<keyword evidence="1" id="KW-0732">Signal</keyword>
<accession>A0ABT6XHL1</accession>
<name>A0ABT6XHL1_9GAMM</name>
<dbReference type="Pfam" id="PF11218">
    <property type="entry name" value="DUF3011"/>
    <property type="match status" value="2"/>
</dbReference>
<reference evidence="2 3" key="1">
    <citation type="submission" date="2023-05" db="EMBL/GenBank/DDBJ databases">
        <title>Lysobacter sp. strain LF1 Genome sequencing and assembly.</title>
        <authorList>
            <person name="Jung Y."/>
        </authorList>
    </citation>
    <scope>NUCLEOTIDE SEQUENCE [LARGE SCALE GENOMIC DNA]</scope>
    <source>
        <strain evidence="2 3">LF1</strain>
    </source>
</reference>
<proteinExistence type="predicted"/>
<protein>
    <submittedName>
        <fullName evidence="2">DUF3011 domain-containing protein</fullName>
    </submittedName>
</protein>
<evidence type="ECO:0000313" key="3">
    <source>
        <dbReference type="Proteomes" id="UP001321580"/>
    </source>
</evidence>